<dbReference type="RefSeq" id="WP_042114724.1">
    <property type="nucleotide sequence ID" value="NZ_CABPSX010000014.1"/>
</dbReference>
<accession>A0A5E5PCV4</accession>
<dbReference type="AlphaFoldDB" id="A0A5E5PCV4"/>
<protein>
    <recommendedName>
        <fullName evidence="3">CopG family transcriptional regulator</fullName>
    </recommendedName>
</protein>
<organism evidence="1 2">
    <name type="scientific">Pandoraea apista</name>
    <dbReference type="NCBI Taxonomy" id="93218"/>
    <lineage>
        <taxon>Bacteria</taxon>
        <taxon>Pseudomonadati</taxon>
        <taxon>Pseudomonadota</taxon>
        <taxon>Betaproteobacteria</taxon>
        <taxon>Burkholderiales</taxon>
        <taxon>Burkholderiaceae</taxon>
        <taxon>Pandoraea</taxon>
    </lineage>
</organism>
<sequence>MEINNKENIIERKLFVDKEVYDLFVRYAKQTNQPVSTLFRHFMSKYSLFIKKELNKQQDEVCLSSPQPPILGEVVVRQDELV</sequence>
<dbReference type="EMBL" id="CABPSX010000014">
    <property type="protein sequence ID" value="VVG73945.1"/>
    <property type="molecule type" value="Genomic_DNA"/>
</dbReference>
<gene>
    <name evidence="1" type="ORF">PAP18089_04955</name>
</gene>
<evidence type="ECO:0008006" key="3">
    <source>
        <dbReference type="Google" id="ProtNLM"/>
    </source>
</evidence>
<proteinExistence type="predicted"/>
<evidence type="ECO:0000313" key="1">
    <source>
        <dbReference type="EMBL" id="VVG73945.1"/>
    </source>
</evidence>
<name>A0A5E5PCV4_9BURK</name>
<dbReference type="Proteomes" id="UP000364291">
    <property type="component" value="Unassembled WGS sequence"/>
</dbReference>
<reference evidence="1 2" key="1">
    <citation type="submission" date="2019-08" db="EMBL/GenBank/DDBJ databases">
        <authorList>
            <person name="Peeters C."/>
        </authorList>
    </citation>
    <scope>NUCLEOTIDE SEQUENCE [LARGE SCALE GENOMIC DNA]</scope>
    <source>
        <strain evidence="1 2">LMG 18089</strain>
    </source>
</reference>
<dbReference type="KEGG" id="papi:SG18_13495"/>
<evidence type="ECO:0000313" key="2">
    <source>
        <dbReference type="Proteomes" id="UP000364291"/>
    </source>
</evidence>